<sequence>MRKYLRKHSLWRSPTSFSSKKETQQRSALTVQTVNLTVNLTHNRTLDQSAAGGRSYKTDLDSWKRCFQASSSLYKYLSKHNMSRPSLCAPHFSKALWLFPLLDGVDRTS</sequence>
<gene>
    <name evidence="1" type="ORF">SCF082_LOCUS15810</name>
</gene>
<evidence type="ECO:0000313" key="2">
    <source>
        <dbReference type="Proteomes" id="UP001642464"/>
    </source>
</evidence>
<proteinExistence type="predicted"/>
<name>A0ABP0K7G8_9DINO</name>
<reference evidence="1 2" key="1">
    <citation type="submission" date="2024-02" db="EMBL/GenBank/DDBJ databases">
        <authorList>
            <person name="Chen Y."/>
            <person name="Shah S."/>
            <person name="Dougan E. K."/>
            <person name="Thang M."/>
            <person name="Chan C."/>
        </authorList>
    </citation>
    <scope>NUCLEOTIDE SEQUENCE [LARGE SCALE GENOMIC DNA]</scope>
</reference>
<organism evidence="1 2">
    <name type="scientific">Durusdinium trenchii</name>
    <dbReference type="NCBI Taxonomy" id="1381693"/>
    <lineage>
        <taxon>Eukaryota</taxon>
        <taxon>Sar</taxon>
        <taxon>Alveolata</taxon>
        <taxon>Dinophyceae</taxon>
        <taxon>Suessiales</taxon>
        <taxon>Symbiodiniaceae</taxon>
        <taxon>Durusdinium</taxon>
    </lineage>
</organism>
<keyword evidence="2" id="KW-1185">Reference proteome</keyword>
<evidence type="ECO:0000313" key="1">
    <source>
        <dbReference type="EMBL" id="CAK9022502.1"/>
    </source>
</evidence>
<accession>A0ABP0K7G8</accession>
<dbReference type="EMBL" id="CAXAMM010010169">
    <property type="protein sequence ID" value="CAK9022502.1"/>
    <property type="molecule type" value="Genomic_DNA"/>
</dbReference>
<dbReference type="Proteomes" id="UP001642464">
    <property type="component" value="Unassembled WGS sequence"/>
</dbReference>
<protein>
    <submittedName>
        <fullName evidence="1">Uncharacterized protein</fullName>
    </submittedName>
</protein>
<comment type="caution">
    <text evidence="1">The sequence shown here is derived from an EMBL/GenBank/DDBJ whole genome shotgun (WGS) entry which is preliminary data.</text>
</comment>